<evidence type="ECO:0000256" key="1">
    <source>
        <dbReference type="SAM" id="MobiDB-lite"/>
    </source>
</evidence>
<accession>A0A8H4RVS8</accession>
<feature type="compositionally biased region" description="Low complexity" evidence="1">
    <location>
        <begin position="240"/>
        <end position="251"/>
    </location>
</feature>
<sequence>MAQSVATQVYLNSVFDWGKSQQEFLSQFPTATVTLAEATAYYNAKCQARNEQLRQQFRAFPQSYRRGNPAKMSDTEGPSAIGPSTTYLNPAGPFDVTEEDIRITPTELFAKDKEYNSRYEGFITSMPGVYANIEDIKAWMKTWFEVGDAFRNDIAVDQYLVKCSMTGKDLQDAKVNFMLLWFWTNNRHSQGTYYTEEVIYRFFRDVQRARIVDAVKRGVLGVREQTMAGPAPTKESKPTAGPAAAADVAGVNEKLGGLALGSPAKKKKSQKKKKKGSKKGKEPAVEEEEMEDGEEGEEG</sequence>
<evidence type="ECO:0000313" key="3">
    <source>
        <dbReference type="Proteomes" id="UP000566819"/>
    </source>
</evidence>
<keyword evidence="3" id="KW-1185">Reference proteome</keyword>
<dbReference type="Proteomes" id="UP000566819">
    <property type="component" value="Unassembled WGS sequence"/>
</dbReference>
<gene>
    <name evidence="2" type="ORF">G7Y89_g1171</name>
</gene>
<reference evidence="2 3" key="1">
    <citation type="submission" date="2020-03" db="EMBL/GenBank/DDBJ databases">
        <title>Draft Genome Sequence of Cudoniella acicularis.</title>
        <authorList>
            <person name="Buettner E."/>
            <person name="Kellner H."/>
        </authorList>
    </citation>
    <scope>NUCLEOTIDE SEQUENCE [LARGE SCALE GENOMIC DNA]</scope>
    <source>
        <strain evidence="2 3">DSM 108380</strain>
    </source>
</reference>
<feature type="compositionally biased region" description="Basic residues" evidence="1">
    <location>
        <begin position="264"/>
        <end position="278"/>
    </location>
</feature>
<feature type="region of interest" description="Disordered" evidence="1">
    <location>
        <begin position="226"/>
        <end position="299"/>
    </location>
</feature>
<protein>
    <submittedName>
        <fullName evidence="2">Uncharacterized protein</fullName>
    </submittedName>
</protein>
<dbReference type="OrthoDB" id="10481676at2759"/>
<feature type="region of interest" description="Disordered" evidence="1">
    <location>
        <begin position="65"/>
        <end position="86"/>
    </location>
</feature>
<name>A0A8H4RVS8_9HELO</name>
<comment type="caution">
    <text evidence="2">The sequence shown here is derived from an EMBL/GenBank/DDBJ whole genome shotgun (WGS) entry which is preliminary data.</text>
</comment>
<proteinExistence type="predicted"/>
<evidence type="ECO:0000313" key="2">
    <source>
        <dbReference type="EMBL" id="KAF4636902.1"/>
    </source>
</evidence>
<organism evidence="2 3">
    <name type="scientific">Cudoniella acicularis</name>
    <dbReference type="NCBI Taxonomy" id="354080"/>
    <lineage>
        <taxon>Eukaryota</taxon>
        <taxon>Fungi</taxon>
        <taxon>Dikarya</taxon>
        <taxon>Ascomycota</taxon>
        <taxon>Pezizomycotina</taxon>
        <taxon>Leotiomycetes</taxon>
        <taxon>Helotiales</taxon>
        <taxon>Tricladiaceae</taxon>
        <taxon>Cudoniella</taxon>
    </lineage>
</organism>
<dbReference type="AlphaFoldDB" id="A0A8H4RVS8"/>
<dbReference type="EMBL" id="JAAMPI010000044">
    <property type="protein sequence ID" value="KAF4636902.1"/>
    <property type="molecule type" value="Genomic_DNA"/>
</dbReference>
<feature type="compositionally biased region" description="Acidic residues" evidence="1">
    <location>
        <begin position="285"/>
        <end position="299"/>
    </location>
</feature>